<keyword evidence="3" id="KW-1185">Reference proteome</keyword>
<feature type="signal peptide" evidence="1">
    <location>
        <begin position="1"/>
        <end position="25"/>
    </location>
</feature>
<dbReference type="EMBL" id="JAHDYS010000008">
    <property type="protein sequence ID" value="MBT1072132.1"/>
    <property type="molecule type" value="Genomic_DNA"/>
</dbReference>
<comment type="caution">
    <text evidence="2">The sequence shown here is derived from an EMBL/GenBank/DDBJ whole genome shotgun (WGS) entry which is preliminary data.</text>
</comment>
<dbReference type="RefSeq" id="WP_214298707.1">
    <property type="nucleotide sequence ID" value="NZ_JAHDYS010000008.1"/>
</dbReference>
<sequence>MKLKKAATIAAAAGALAAISVPAMAFENEFHGMYKLKYFVSDYENGGSGYITPSTTVEKNKANNYFEQRARIFYTAKANDDLKLVTAFEIDSVFGDRAQGGIISSTNSTTAGPTAGTAFRNSGGALESDAVNLETKHVYLDFKIPSTPVRVTAGIQPIKDAFKGVFFDADIAGVNSVSKFGPATVGLGYFRAYDQSYFTVGNTRQRGLDDLHLVALSSDFAINKDLKVGAAYYLYADDRNSSPTTLHVLGANFDAKLGALGLSGFAAAQQGVQKFADPAATRKRATYNGYAFNAAAKLPLGPGNLRTAALFTTGERNANDGVNSAWQAVNTSNGAATNGFVSTSGTGCNSYNDSNMMILNRATNMQGTSTDQSLIYSTNNKNQGVILATLGYDATITPKMYANANAGFAWAAKKNGNRPVNVTKGNVNGSNFQGAEINLETGYKMYDNLTASVQGAYVILGGYYTDTVTGGKEPENPYTARVVLSYAF</sequence>
<proteinExistence type="predicted"/>
<reference evidence="2 3" key="1">
    <citation type="submission" date="2021-05" db="EMBL/GenBank/DDBJ databases">
        <title>The draft genome of Geobacter chapellei DSM 13688.</title>
        <authorList>
            <person name="Xu Z."/>
            <person name="Masuda Y."/>
            <person name="Itoh H."/>
            <person name="Senoo K."/>
        </authorList>
    </citation>
    <scope>NUCLEOTIDE SEQUENCE [LARGE SCALE GENOMIC DNA]</scope>
    <source>
        <strain evidence="2 3">DSM 13688</strain>
    </source>
</reference>
<evidence type="ECO:0000256" key="1">
    <source>
        <dbReference type="SAM" id="SignalP"/>
    </source>
</evidence>
<name>A0ABS5U8Y4_9BACT</name>
<feature type="chain" id="PRO_5045128787" description="Histidine kinase" evidence="1">
    <location>
        <begin position="26"/>
        <end position="488"/>
    </location>
</feature>
<keyword evidence="1" id="KW-0732">Signal</keyword>
<evidence type="ECO:0008006" key="4">
    <source>
        <dbReference type="Google" id="ProtNLM"/>
    </source>
</evidence>
<organism evidence="2 3">
    <name type="scientific">Pelotalea chapellei</name>
    <dbReference type="NCBI Taxonomy" id="44671"/>
    <lineage>
        <taxon>Bacteria</taxon>
        <taxon>Pseudomonadati</taxon>
        <taxon>Thermodesulfobacteriota</taxon>
        <taxon>Desulfuromonadia</taxon>
        <taxon>Geobacterales</taxon>
        <taxon>Geobacteraceae</taxon>
        <taxon>Pelotalea</taxon>
    </lineage>
</organism>
<gene>
    <name evidence="2" type="ORF">KJB30_10080</name>
</gene>
<evidence type="ECO:0000313" key="3">
    <source>
        <dbReference type="Proteomes" id="UP000784128"/>
    </source>
</evidence>
<accession>A0ABS5U8Y4</accession>
<protein>
    <recommendedName>
        <fullName evidence="4">Histidine kinase</fullName>
    </recommendedName>
</protein>
<evidence type="ECO:0000313" key="2">
    <source>
        <dbReference type="EMBL" id="MBT1072132.1"/>
    </source>
</evidence>
<dbReference type="Proteomes" id="UP000784128">
    <property type="component" value="Unassembled WGS sequence"/>
</dbReference>